<name>A0AAE1EA37_9GAST</name>
<gene>
    <name evidence="1" type="ORF">RRG08_067210</name>
</gene>
<keyword evidence="2" id="KW-1185">Reference proteome</keyword>
<comment type="caution">
    <text evidence="1">The sequence shown here is derived from an EMBL/GenBank/DDBJ whole genome shotgun (WGS) entry which is preliminary data.</text>
</comment>
<proteinExistence type="predicted"/>
<evidence type="ECO:0000313" key="2">
    <source>
        <dbReference type="Proteomes" id="UP001283361"/>
    </source>
</evidence>
<organism evidence="1 2">
    <name type="scientific">Elysia crispata</name>
    <name type="common">lettuce slug</name>
    <dbReference type="NCBI Taxonomy" id="231223"/>
    <lineage>
        <taxon>Eukaryota</taxon>
        <taxon>Metazoa</taxon>
        <taxon>Spiralia</taxon>
        <taxon>Lophotrochozoa</taxon>
        <taxon>Mollusca</taxon>
        <taxon>Gastropoda</taxon>
        <taxon>Heterobranchia</taxon>
        <taxon>Euthyneura</taxon>
        <taxon>Panpulmonata</taxon>
        <taxon>Sacoglossa</taxon>
        <taxon>Placobranchoidea</taxon>
        <taxon>Plakobranchidae</taxon>
        <taxon>Elysia</taxon>
    </lineage>
</organism>
<dbReference type="Proteomes" id="UP001283361">
    <property type="component" value="Unassembled WGS sequence"/>
</dbReference>
<sequence length="253" mass="27608">MVCIVTRGFFENCVQPRGWELKKDISLKLTAANGLSLPYDGYFISDVTIFGTSVKDRVFLVLKEELKRPSEPCIIGMNILQEISPWSDILNTDSSTSSLPQPPPVGKYVRVARDSCIPPSTVLAVSVTGPHRPVCCGQSRSLRGETDHTALPHTLVATEVGNTSSLGLDNIKESQLEDPDIAIVIGHVRTEQKPKGDGPTHLFSTSKLLLRQWPRLTLDDGCLIRRCTPRWDCPIATAGHSFVTGSASFDVGP</sequence>
<reference evidence="1" key="1">
    <citation type="journal article" date="2023" name="G3 (Bethesda)">
        <title>A reference genome for the long-term kleptoplast-retaining sea slug Elysia crispata morphotype clarki.</title>
        <authorList>
            <person name="Eastman K.E."/>
            <person name="Pendleton A.L."/>
            <person name="Shaikh M.A."/>
            <person name="Suttiyut T."/>
            <person name="Ogas R."/>
            <person name="Tomko P."/>
            <person name="Gavelis G."/>
            <person name="Widhalm J.R."/>
            <person name="Wisecaver J.H."/>
        </authorList>
    </citation>
    <scope>NUCLEOTIDE SEQUENCE</scope>
    <source>
        <strain evidence="1">ECLA1</strain>
    </source>
</reference>
<dbReference type="AlphaFoldDB" id="A0AAE1EA37"/>
<protein>
    <submittedName>
        <fullName evidence="1">Uncharacterized protein</fullName>
    </submittedName>
</protein>
<dbReference type="EMBL" id="JAWDGP010000568">
    <property type="protein sequence ID" value="KAK3799457.1"/>
    <property type="molecule type" value="Genomic_DNA"/>
</dbReference>
<evidence type="ECO:0000313" key="1">
    <source>
        <dbReference type="EMBL" id="KAK3799457.1"/>
    </source>
</evidence>
<accession>A0AAE1EA37</accession>